<evidence type="ECO:0000256" key="3">
    <source>
        <dbReference type="SAM" id="Phobius"/>
    </source>
</evidence>
<keyword evidence="3" id="KW-0472">Membrane</keyword>
<dbReference type="RefSeq" id="WP_182300140.1">
    <property type="nucleotide sequence ID" value="NZ_CP041969.1"/>
</dbReference>
<feature type="region of interest" description="Disordered" evidence="2">
    <location>
        <begin position="288"/>
        <end position="312"/>
    </location>
</feature>
<feature type="coiled-coil region" evidence="1">
    <location>
        <begin position="146"/>
        <end position="173"/>
    </location>
</feature>
<sequence length="695" mass="78342">MNRVLSEIKDIESAIRQSRDGVQSYLNAKETLAQAESRIRTIEEALPELRAQTAKLQGAYELREWWLKREMLLAEDAEIRSKLSDPTAPLLDENAKSAWEQTKKQRDEAHGNLSAIQKELSEVRSLRERLIWDEALLASYPELERLESAREAVIAKREERAELEAERRTLDESVRHILSRLSGQWGEAELLAFGSSAADREEARKLQQSWEQEERASVSLQSELRRFARQIEVLETERDFSQSLAPDESILSPSVGSDLPFGPFVPRTKPALLQAWHNVEDARREFERARSTLRPSRPKYSRVHKNAGQAGKANGNSPRYVIAGVLGVTAVAMPFLLNEEGDIPFLAYAISVCLLLLSASIAIMVSRRRADNEDRSATQQDIAESEQYITSVRIHQKQLNDKLRQLLEHAETAAAELVPVLPETDSDDAAISYGDTFDAVWQQLRGAVHGQLEQLEERNRAQSKQQELQERVQELRMERDLVEKDSLEISKRLDVLRLNWQEWLNSRRLPLHLKPDSMPELFGIAEQGQAALRQLRRVTERSRMLLRTIQEFEQAASAVIAAYPPPAGVRTDAAQAVQWLYRDAVKQLAAKEEADRLDRRLVAAEASAEEARYEADRIGTIIAELFGEAGVETESDWEHSSAWMNAALRSAGKLARFSLGSSPAGIATSKNNCTSCSIPTTMSLSLRCLTSVNAR</sequence>
<dbReference type="Proteomes" id="UP000515679">
    <property type="component" value="Chromosome"/>
</dbReference>
<evidence type="ECO:0000256" key="2">
    <source>
        <dbReference type="SAM" id="MobiDB-lite"/>
    </source>
</evidence>
<protein>
    <submittedName>
        <fullName evidence="4">Uncharacterized protein</fullName>
    </submittedName>
</protein>
<organism evidence="4 5">
    <name type="scientific">Cohnella cholangitidis</name>
    <dbReference type="NCBI Taxonomy" id="2598458"/>
    <lineage>
        <taxon>Bacteria</taxon>
        <taxon>Bacillati</taxon>
        <taxon>Bacillota</taxon>
        <taxon>Bacilli</taxon>
        <taxon>Bacillales</taxon>
        <taxon>Paenibacillaceae</taxon>
        <taxon>Cohnella</taxon>
    </lineage>
</organism>
<feature type="transmembrane region" description="Helical" evidence="3">
    <location>
        <begin position="320"/>
        <end position="337"/>
    </location>
</feature>
<feature type="transmembrane region" description="Helical" evidence="3">
    <location>
        <begin position="343"/>
        <end position="365"/>
    </location>
</feature>
<keyword evidence="3" id="KW-1133">Transmembrane helix</keyword>
<evidence type="ECO:0000313" key="5">
    <source>
        <dbReference type="Proteomes" id="UP000515679"/>
    </source>
</evidence>
<keyword evidence="1" id="KW-0175">Coiled coil</keyword>
<feature type="coiled-coil region" evidence="1">
    <location>
        <begin position="25"/>
        <end position="52"/>
    </location>
</feature>
<accession>A0A7G5C3X1</accession>
<evidence type="ECO:0000256" key="1">
    <source>
        <dbReference type="SAM" id="Coils"/>
    </source>
</evidence>
<proteinExistence type="predicted"/>
<keyword evidence="3" id="KW-0812">Transmembrane</keyword>
<dbReference type="EMBL" id="CP041969">
    <property type="protein sequence ID" value="QMV43905.1"/>
    <property type="molecule type" value="Genomic_DNA"/>
</dbReference>
<keyword evidence="5" id="KW-1185">Reference proteome</keyword>
<gene>
    <name evidence="4" type="ORF">FPL14_24065</name>
</gene>
<dbReference type="KEGG" id="cchl:FPL14_24065"/>
<feature type="compositionally biased region" description="Basic residues" evidence="2">
    <location>
        <begin position="296"/>
        <end position="305"/>
    </location>
</feature>
<dbReference type="AlphaFoldDB" id="A0A7G5C3X1"/>
<name>A0A7G5C3X1_9BACL</name>
<evidence type="ECO:0000313" key="4">
    <source>
        <dbReference type="EMBL" id="QMV43905.1"/>
    </source>
</evidence>
<reference evidence="4 5" key="1">
    <citation type="submission" date="2019-07" db="EMBL/GenBank/DDBJ databases">
        <authorList>
            <person name="Kim J.K."/>
            <person name="Cheong H.-M."/>
            <person name="Choi Y."/>
            <person name="Hwang K.J."/>
            <person name="Lee S."/>
            <person name="Choi C."/>
        </authorList>
    </citation>
    <scope>NUCLEOTIDE SEQUENCE [LARGE SCALE GENOMIC DNA]</scope>
    <source>
        <strain evidence="4 5">KS 22</strain>
    </source>
</reference>
<feature type="coiled-coil region" evidence="1">
    <location>
        <begin position="451"/>
        <end position="485"/>
    </location>
</feature>